<dbReference type="EMBL" id="JABAIM010000001">
    <property type="protein sequence ID" value="NLR75142.1"/>
    <property type="molecule type" value="Genomic_DNA"/>
</dbReference>
<dbReference type="GO" id="GO:0043565">
    <property type="term" value="F:sequence-specific DNA binding"/>
    <property type="evidence" value="ECO:0007669"/>
    <property type="project" value="InterPro"/>
</dbReference>
<dbReference type="Pfam" id="PF13412">
    <property type="entry name" value="HTH_24"/>
    <property type="match status" value="1"/>
</dbReference>
<proteinExistence type="predicted"/>
<sequence>MANLDRTDRTILKLLQQDGRMTNVELAKRIHLSPAACLERTKRLQQAGYIRKYMAVLDPNLLGVGLLVFVEVALDRTTPESFASFKSTAQKMPQIMECHMVAGGFDYLIKARVKDMTEYRAFLDEFLGSVKGVRETHTYAVMEEVKNTLMLPL</sequence>
<dbReference type="RefSeq" id="WP_168876693.1">
    <property type="nucleotide sequence ID" value="NZ_JABAIM010000001.1"/>
</dbReference>
<dbReference type="CDD" id="cd00090">
    <property type="entry name" value="HTH_ARSR"/>
    <property type="match status" value="1"/>
</dbReference>
<dbReference type="AlphaFoldDB" id="A0A847SGT5"/>
<reference evidence="6 7" key="1">
    <citation type="submission" date="2020-04" db="EMBL/GenBank/DDBJ databases">
        <title>Draft genome of Leeia sp. IMCC25680.</title>
        <authorList>
            <person name="Song J."/>
            <person name="Cho J.-C."/>
        </authorList>
    </citation>
    <scope>NUCLEOTIDE SEQUENCE [LARGE SCALE GENOMIC DNA]</scope>
    <source>
        <strain evidence="6 7">IMCC25680</strain>
    </source>
</reference>
<dbReference type="GO" id="GO:0043200">
    <property type="term" value="P:response to amino acid"/>
    <property type="evidence" value="ECO:0007669"/>
    <property type="project" value="TreeGrafter"/>
</dbReference>
<dbReference type="InterPro" id="IPR011008">
    <property type="entry name" value="Dimeric_a/b-barrel"/>
</dbReference>
<gene>
    <name evidence="6" type="ORF">HF682_08215</name>
</gene>
<organism evidence="6 7">
    <name type="scientific">Leeia aquatica</name>
    <dbReference type="NCBI Taxonomy" id="2725557"/>
    <lineage>
        <taxon>Bacteria</taxon>
        <taxon>Pseudomonadati</taxon>
        <taxon>Pseudomonadota</taxon>
        <taxon>Betaproteobacteria</taxon>
        <taxon>Neisseriales</taxon>
        <taxon>Leeiaceae</taxon>
        <taxon>Leeia</taxon>
    </lineage>
</organism>
<dbReference type="InterPro" id="IPR019888">
    <property type="entry name" value="Tscrpt_reg_AsnC-like"/>
</dbReference>
<keyword evidence="7" id="KW-1185">Reference proteome</keyword>
<evidence type="ECO:0000256" key="4">
    <source>
        <dbReference type="ARBA" id="ARBA00023163"/>
    </source>
</evidence>
<protein>
    <submittedName>
        <fullName evidence="6">Winged helix-turn-helix transcriptional regulator</fullName>
    </submittedName>
</protein>
<dbReference type="GO" id="GO:0005829">
    <property type="term" value="C:cytosol"/>
    <property type="evidence" value="ECO:0007669"/>
    <property type="project" value="TreeGrafter"/>
</dbReference>
<comment type="caution">
    <text evidence="6">The sequence shown here is derived from an EMBL/GenBank/DDBJ whole genome shotgun (WGS) entry which is preliminary data.</text>
</comment>
<dbReference type="PANTHER" id="PTHR30154:SF0">
    <property type="entry name" value="LEUCINE-RESPONSIVE REGULATORY PROTEIN"/>
    <property type="match status" value="1"/>
</dbReference>
<dbReference type="InterPro" id="IPR036388">
    <property type="entry name" value="WH-like_DNA-bd_sf"/>
</dbReference>
<evidence type="ECO:0000313" key="7">
    <source>
        <dbReference type="Proteomes" id="UP000587991"/>
    </source>
</evidence>
<feature type="domain" description="HTH asnC-type" evidence="5">
    <location>
        <begin position="4"/>
        <end position="65"/>
    </location>
</feature>
<name>A0A847SGT5_9NEIS</name>
<dbReference type="PANTHER" id="PTHR30154">
    <property type="entry name" value="LEUCINE-RESPONSIVE REGULATORY PROTEIN"/>
    <property type="match status" value="1"/>
</dbReference>
<dbReference type="InterPro" id="IPR019887">
    <property type="entry name" value="Tscrpt_reg_AsnC/Lrp_C"/>
</dbReference>
<keyword evidence="3" id="KW-0010">Activator</keyword>
<dbReference type="PRINTS" id="PR00033">
    <property type="entry name" value="HTHASNC"/>
</dbReference>
<dbReference type="SUPFAM" id="SSF54909">
    <property type="entry name" value="Dimeric alpha+beta barrel"/>
    <property type="match status" value="1"/>
</dbReference>
<keyword evidence="4" id="KW-0804">Transcription</keyword>
<dbReference type="Gene3D" id="1.10.10.10">
    <property type="entry name" value="Winged helix-like DNA-binding domain superfamily/Winged helix DNA-binding domain"/>
    <property type="match status" value="1"/>
</dbReference>
<dbReference type="InterPro" id="IPR000485">
    <property type="entry name" value="AsnC-type_HTH_dom"/>
</dbReference>
<evidence type="ECO:0000313" key="6">
    <source>
        <dbReference type="EMBL" id="NLR75142.1"/>
    </source>
</evidence>
<dbReference type="PROSITE" id="PS50956">
    <property type="entry name" value="HTH_ASNC_2"/>
    <property type="match status" value="1"/>
</dbReference>
<dbReference type="InterPro" id="IPR011991">
    <property type="entry name" value="ArsR-like_HTH"/>
</dbReference>
<dbReference type="Gene3D" id="3.30.70.920">
    <property type="match status" value="1"/>
</dbReference>
<keyword evidence="2" id="KW-0238">DNA-binding</keyword>
<dbReference type="SMART" id="SM00344">
    <property type="entry name" value="HTH_ASNC"/>
    <property type="match status" value="1"/>
</dbReference>
<dbReference type="Pfam" id="PF01037">
    <property type="entry name" value="AsnC_trans_reg"/>
    <property type="match status" value="1"/>
</dbReference>
<accession>A0A847SGT5</accession>
<evidence type="ECO:0000256" key="2">
    <source>
        <dbReference type="ARBA" id="ARBA00023125"/>
    </source>
</evidence>
<keyword evidence="1" id="KW-0805">Transcription regulation</keyword>
<evidence type="ECO:0000256" key="1">
    <source>
        <dbReference type="ARBA" id="ARBA00023015"/>
    </source>
</evidence>
<dbReference type="GO" id="GO:0006355">
    <property type="term" value="P:regulation of DNA-templated transcription"/>
    <property type="evidence" value="ECO:0007669"/>
    <property type="project" value="UniProtKB-ARBA"/>
</dbReference>
<evidence type="ECO:0000259" key="5">
    <source>
        <dbReference type="PROSITE" id="PS50956"/>
    </source>
</evidence>
<dbReference type="Proteomes" id="UP000587991">
    <property type="component" value="Unassembled WGS sequence"/>
</dbReference>
<dbReference type="SUPFAM" id="SSF46785">
    <property type="entry name" value="Winged helix' DNA-binding domain"/>
    <property type="match status" value="1"/>
</dbReference>
<dbReference type="InterPro" id="IPR036390">
    <property type="entry name" value="WH_DNA-bd_sf"/>
</dbReference>
<evidence type="ECO:0000256" key="3">
    <source>
        <dbReference type="ARBA" id="ARBA00023159"/>
    </source>
</evidence>